<keyword evidence="1" id="KW-0378">Hydrolase</keyword>
<dbReference type="Pfam" id="PF12710">
    <property type="entry name" value="HAD"/>
    <property type="match status" value="1"/>
</dbReference>
<dbReference type="OrthoDB" id="9804940at2"/>
<dbReference type="NCBIfam" id="TIGR01488">
    <property type="entry name" value="HAD-SF-IB"/>
    <property type="match status" value="1"/>
</dbReference>
<accession>A0A1I2ETI6</accession>
<dbReference type="GO" id="GO:0006564">
    <property type="term" value="P:L-serine biosynthetic process"/>
    <property type="evidence" value="ECO:0007669"/>
    <property type="project" value="TreeGrafter"/>
</dbReference>
<evidence type="ECO:0000313" key="3">
    <source>
        <dbReference type="Proteomes" id="UP000199119"/>
    </source>
</evidence>
<gene>
    <name evidence="2" type="ORF">SAMN04489711_10877</name>
</gene>
<dbReference type="PANTHER" id="PTHR43344:SF21">
    <property type="entry name" value="POLYOL PHOSPHATE PHOSPHATASE PYP1"/>
    <property type="match status" value="1"/>
</dbReference>
<dbReference type="InterPro" id="IPR023214">
    <property type="entry name" value="HAD_sf"/>
</dbReference>
<protein>
    <submittedName>
        <fullName evidence="2">Haloacid Dehalogenase superfamily, subfamily IB, phosphoserine phosphatase-like/2,3-diketo-5-methylthio-1-phosphopentane phosphatase</fullName>
    </submittedName>
</protein>
<dbReference type="InterPro" id="IPR006384">
    <property type="entry name" value="HAD_hydro_PyrdxlP_Pase-like"/>
</dbReference>
<dbReference type="STRING" id="1177982.SAMN04489711_10877"/>
<evidence type="ECO:0000256" key="1">
    <source>
        <dbReference type="ARBA" id="ARBA00022801"/>
    </source>
</evidence>
<dbReference type="NCBIfam" id="TIGR01489">
    <property type="entry name" value="DKMTPPase-SF"/>
    <property type="match status" value="1"/>
</dbReference>
<dbReference type="Gene3D" id="3.90.1470.20">
    <property type="match status" value="1"/>
</dbReference>
<name>A0A1I2ETI6_9BURK</name>
<dbReference type="SUPFAM" id="SSF56784">
    <property type="entry name" value="HAD-like"/>
    <property type="match status" value="1"/>
</dbReference>
<keyword evidence="3" id="KW-1185">Reference proteome</keyword>
<reference evidence="3" key="1">
    <citation type="submission" date="2016-10" db="EMBL/GenBank/DDBJ databases">
        <authorList>
            <person name="Varghese N."/>
            <person name="Submissions S."/>
        </authorList>
    </citation>
    <scope>NUCLEOTIDE SEQUENCE [LARGE SCALE GENOMIC DNA]</scope>
    <source>
        <strain evidence="3">DSM 27981</strain>
    </source>
</reference>
<dbReference type="GO" id="GO:0036424">
    <property type="term" value="F:L-phosphoserine phosphatase activity"/>
    <property type="evidence" value="ECO:0007669"/>
    <property type="project" value="TreeGrafter"/>
</dbReference>
<dbReference type="GO" id="GO:0000287">
    <property type="term" value="F:magnesium ion binding"/>
    <property type="evidence" value="ECO:0007669"/>
    <property type="project" value="TreeGrafter"/>
</dbReference>
<dbReference type="InterPro" id="IPR050582">
    <property type="entry name" value="HAD-like_SerB"/>
</dbReference>
<dbReference type="Gene3D" id="3.40.50.1000">
    <property type="entry name" value="HAD superfamily/HAD-like"/>
    <property type="match status" value="1"/>
</dbReference>
<dbReference type="PANTHER" id="PTHR43344">
    <property type="entry name" value="PHOSPHOSERINE PHOSPHATASE"/>
    <property type="match status" value="1"/>
</dbReference>
<dbReference type="Proteomes" id="UP000199119">
    <property type="component" value="Unassembled WGS sequence"/>
</dbReference>
<dbReference type="AlphaFoldDB" id="A0A1I2ETI6"/>
<dbReference type="EMBL" id="FONX01000008">
    <property type="protein sequence ID" value="SFE95641.1"/>
    <property type="molecule type" value="Genomic_DNA"/>
</dbReference>
<organism evidence="2 3">
    <name type="scientific">Paracidovorax wautersii</name>
    <dbReference type="NCBI Taxonomy" id="1177982"/>
    <lineage>
        <taxon>Bacteria</taxon>
        <taxon>Pseudomonadati</taxon>
        <taxon>Pseudomonadota</taxon>
        <taxon>Betaproteobacteria</taxon>
        <taxon>Burkholderiales</taxon>
        <taxon>Comamonadaceae</taxon>
        <taxon>Paracidovorax</taxon>
    </lineage>
</organism>
<dbReference type="InterPro" id="IPR036412">
    <property type="entry name" value="HAD-like_sf"/>
</dbReference>
<evidence type="ECO:0000313" key="2">
    <source>
        <dbReference type="EMBL" id="SFE95641.1"/>
    </source>
</evidence>
<sequence>MQTVSSFAPHDSLRRVIPVASAAAELHGDTPAGWMVQCDFDGTISTADVTDSLLQRFGQPGWQALEDAWERGEIGSRECMKGQVALLDMDRAELDAHLETIEVDPHFATFVREAEALGMPVQVVSDGIDYAIQAVLARNGLGRLPVIANRLVQAGPRQWRLESPWASGRCARASGNCKCERLAEQRALHGRVLFVGDSTSDFCVSGRADFVFAKYKLIAHCENNGIAHAPFRDFSGTLEMLHQLDALAPRQLEMA</sequence>
<proteinExistence type="predicted"/>
<dbReference type="GO" id="GO:0005737">
    <property type="term" value="C:cytoplasm"/>
    <property type="evidence" value="ECO:0007669"/>
    <property type="project" value="TreeGrafter"/>
</dbReference>